<keyword evidence="9" id="KW-1185">Reference proteome</keyword>
<dbReference type="NCBIfam" id="TIGR00525">
    <property type="entry name" value="folB"/>
    <property type="match status" value="1"/>
</dbReference>
<accession>A0ABS9CDS7</accession>
<dbReference type="NCBIfam" id="TIGR00526">
    <property type="entry name" value="folB_dom"/>
    <property type="match status" value="1"/>
</dbReference>
<comment type="pathway">
    <text evidence="2 6">Cofactor biosynthesis; tetrahydrofolate biosynthesis; 2-amino-4-hydroxy-6-hydroxymethyl-7,8-dihydropteridine diphosphate from 7,8-dihydroneopterin triphosphate: step 3/4.</text>
</comment>
<dbReference type="Proteomes" id="UP001200470">
    <property type="component" value="Unassembled WGS sequence"/>
</dbReference>
<dbReference type="EC" id="4.1.2.25" evidence="6"/>
<comment type="similarity">
    <text evidence="3 6">Belongs to the DHNA family.</text>
</comment>
<dbReference type="CDD" id="cd00534">
    <property type="entry name" value="DHNA_DHNTPE"/>
    <property type="match status" value="1"/>
</dbReference>
<evidence type="ECO:0000313" key="9">
    <source>
        <dbReference type="Proteomes" id="UP001200470"/>
    </source>
</evidence>
<comment type="catalytic activity">
    <reaction evidence="1 6">
        <text>7,8-dihydroneopterin = 6-hydroxymethyl-7,8-dihydropterin + glycolaldehyde</text>
        <dbReference type="Rhea" id="RHEA:10540"/>
        <dbReference type="ChEBI" id="CHEBI:17001"/>
        <dbReference type="ChEBI" id="CHEBI:17071"/>
        <dbReference type="ChEBI" id="CHEBI:44841"/>
        <dbReference type="EC" id="4.1.2.25"/>
    </reaction>
</comment>
<dbReference type="RefSeq" id="WP_094446982.1">
    <property type="nucleotide sequence ID" value="NZ_JADYTN010000006.1"/>
</dbReference>
<evidence type="ECO:0000256" key="6">
    <source>
        <dbReference type="RuleBase" id="RU362079"/>
    </source>
</evidence>
<comment type="caution">
    <text evidence="8">The sequence shown here is derived from an EMBL/GenBank/DDBJ whole genome shotgun (WGS) entry which is preliminary data.</text>
</comment>
<keyword evidence="5 6" id="KW-0456">Lyase</keyword>
<dbReference type="PANTHER" id="PTHR42844">
    <property type="entry name" value="DIHYDRONEOPTERIN ALDOLASE 1-RELATED"/>
    <property type="match status" value="1"/>
</dbReference>
<gene>
    <name evidence="8" type="primary">folB</name>
    <name evidence="8" type="ORF">I6E12_03910</name>
</gene>
<keyword evidence="4 6" id="KW-0289">Folate biosynthesis</keyword>
<dbReference type="InterPro" id="IPR006157">
    <property type="entry name" value="FolB_dom"/>
</dbReference>
<evidence type="ECO:0000256" key="4">
    <source>
        <dbReference type="ARBA" id="ARBA00022909"/>
    </source>
</evidence>
<name>A0ABS9CDS7_9BACT</name>
<dbReference type="SUPFAM" id="SSF55620">
    <property type="entry name" value="Tetrahydrobiopterin biosynthesis enzymes-like"/>
    <property type="match status" value="1"/>
</dbReference>
<dbReference type="Gene3D" id="3.30.1130.10">
    <property type="match status" value="1"/>
</dbReference>
<evidence type="ECO:0000256" key="1">
    <source>
        <dbReference type="ARBA" id="ARBA00001353"/>
    </source>
</evidence>
<evidence type="ECO:0000256" key="2">
    <source>
        <dbReference type="ARBA" id="ARBA00005013"/>
    </source>
</evidence>
<dbReference type="InterPro" id="IPR043133">
    <property type="entry name" value="GTP-CH-I_C/QueF"/>
</dbReference>
<comment type="function">
    <text evidence="6">Catalyzes the conversion of 7,8-dihydroneopterin to 6-hydroxymethyl-7,8-dihydropterin.</text>
</comment>
<protein>
    <recommendedName>
        <fullName evidence="6">7,8-dihydroneopterin aldolase</fullName>
        <ecNumber evidence="6">4.1.2.25</ecNumber>
    </recommendedName>
</protein>
<evidence type="ECO:0000313" key="8">
    <source>
        <dbReference type="EMBL" id="MCF2563257.1"/>
    </source>
</evidence>
<dbReference type="InterPro" id="IPR006156">
    <property type="entry name" value="Dihydroneopterin_aldolase"/>
</dbReference>
<reference evidence="8 9" key="1">
    <citation type="submission" date="2020-12" db="EMBL/GenBank/DDBJ databases">
        <title>Whole genome sequences of gut porcine anaerobes.</title>
        <authorList>
            <person name="Kubasova T."/>
            <person name="Jahodarova E."/>
            <person name="Rychlik I."/>
        </authorList>
    </citation>
    <scope>NUCLEOTIDE SEQUENCE [LARGE SCALE GENOMIC DNA]</scope>
    <source>
        <strain evidence="8 9">An925</strain>
    </source>
</reference>
<evidence type="ECO:0000256" key="5">
    <source>
        <dbReference type="ARBA" id="ARBA00023239"/>
    </source>
</evidence>
<dbReference type="EMBL" id="JADYTN010000006">
    <property type="protein sequence ID" value="MCF2563257.1"/>
    <property type="molecule type" value="Genomic_DNA"/>
</dbReference>
<dbReference type="SMART" id="SM00905">
    <property type="entry name" value="FolB"/>
    <property type="match status" value="1"/>
</dbReference>
<evidence type="ECO:0000256" key="3">
    <source>
        <dbReference type="ARBA" id="ARBA00005708"/>
    </source>
</evidence>
<sequence length="129" mass="14612">MKTPFDTSIIINKARFHAYHGVMPQEQTVGNDYEVSIQIGYDFTHAMQTDDLSHTISYADVYQTISQEMQTPSKLIEHLAGRICKKLFDTYPNITKIDLNIIKKNPPMGADCEGAGVRVIMTNEQKTML</sequence>
<evidence type="ECO:0000259" key="7">
    <source>
        <dbReference type="SMART" id="SM00905"/>
    </source>
</evidence>
<dbReference type="PANTHER" id="PTHR42844:SF1">
    <property type="entry name" value="DIHYDRONEOPTERIN ALDOLASE 1-RELATED"/>
    <property type="match status" value="1"/>
</dbReference>
<organism evidence="8 9">
    <name type="scientific">Xylanibacter brevis</name>
    <dbReference type="NCBI Taxonomy" id="83231"/>
    <lineage>
        <taxon>Bacteria</taxon>
        <taxon>Pseudomonadati</taxon>
        <taxon>Bacteroidota</taxon>
        <taxon>Bacteroidia</taxon>
        <taxon>Bacteroidales</taxon>
        <taxon>Prevotellaceae</taxon>
        <taxon>Xylanibacter</taxon>
    </lineage>
</organism>
<dbReference type="Pfam" id="PF02152">
    <property type="entry name" value="FolB"/>
    <property type="match status" value="1"/>
</dbReference>
<proteinExistence type="inferred from homology"/>
<feature type="domain" description="Dihydroneopterin aldolase/epimerase" evidence="7">
    <location>
        <begin position="9"/>
        <end position="121"/>
    </location>
</feature>
<dbReference type="GO" id="GO:0004150">
    <property type="term" value="F:dihydroneopterin aldolase activity"/>
    <property type="evidence" value="ECO:0007669"/>
    <property type="project" value="UniProtKB-EC"/>
</dbReference>